<dbReference type="EMBL" id="BMAR01000056">
    <property type="protein sequence ID" value="GFR51959.1"/>
    <property type="molecule type" value="Genomic_DNA"/>
</dbReference>
<evidence type="ECO:0000313" key="2">
    <source>
        <dbReference type="EMBL" id="GFR51959.1"/>
    </source>
</evidence>
<sequence>MFGLIRLLVLTVVFASFIEAKSWLGSHHNSTTKSDIAIFLTVTRSPPPGDGQWLQALLHVTRLYNPATTIFVFLNKRTFSEDPNFIDQLASLRVQVRVTDTYRWKDSPMARLRQSLPDLFSGEEFMDRFCAYAAAATTEGVKRILAVDGDMALFAKAEDIVAPYDEDIVSACHHTSQMLIVNSVDALSKYCNFISSYYTQDLSVLQNNAVLVGKRKDEYKDLHDMELLNLFLLQSPHVSRHILCPEAPNQPRCDAKYSGCITSPQVQAVESLFKLGHDPANGDFIACSSWASFTSLIGWVPNGRGLPVPYHKATGDCLPVIHFQGPCKKLVPAFVMQLRNMLQGLMSARKAGVGRQGAAIGRFRGPLLRPGFDRQEGKGWGCRWAGKV</sequence>
<evidence type="ECO:0000256" key="1">
    <source>
        <dbReference type="SAM" id="SignalP"/>
    </source>
</evidence>
<feature type="chain" id="PRO_5042059832" description="Nucleotide-diphospho-sugar transferase domain-containing protein" evidence="1">
    <location>
        <begin position="21"/>
        <end position="388"/>
    </location>
</feature>
<proteinExistence type="predicted"/>
<keyword evidence="3" id="KW-1185">Reference proteome</keyword>
<gene>
    <name evidence="2" type="ORF">Agub_g14481</name>
</gene>
<organism evidence="2 3">
    <name type="scientific">Astrephomene gubernaculifera</name>
    <dbReference type="NCBI Taxonomy" id="47775"/>
    <lineage>
        <taxon>Eukaryota</taxon>
        <taxon>Viridiplantae</taxon>
        <taxon>Chlorophyta</taxon>
        <taxon>core chlorophytes</taxon>
        <taxon>Chlorophyceae</taxon>
        <taxon>CS clade</taxon>
        <taxon>Chlamydomonadales</taxon>
        <taxon>Astrephomenaceae</taxon>
        <taxon>Astrephomene</taxon>
    </lineage>
</organism>
<name>A0AAD3E1M4_9CHLO</name>
<dbReference type="Proteomes" id="UP001054857">
    <property type="component" value="Unassembled WGS sequence"/>
</dbReference>
<reference evidence="2 3" key="1">
    <citation type="journal article" date="2021" name="Sci. Rep.">
        <title>Genome sequencing of the multicellular alga Astrephomene provides insights into convergent evolution of germ-soma differentiation.</title>
        <authorList>
            <person name="Yamashita S."/>
            <person name="Yamamoto K."/>
            <person name="Matsuzaki R."/>
            <person name="Suzuki S."/>
            <person name="Yamaguchi H."/>
            <person name="Hirooka S."/>
            <person name="Minakuchi Y."/>
            <person name="Miyagishima S."/>
            <person name="Kawachi M."/>
            <person name="Toyoda A."/>
            <person name="Nozaki H."/>
        </authorList>
    </citation>
    <scope>NUCLEOTIDE SEQUENCE [LARGE SCALE GENOMIC DNA]</scope>
    <source>
        <strain evidence="2 3">NIES-4017</strain>
    </source>
</reference>
<accession>A0AAD3E1M4</accession>
<dbReference type="AlphaFoldDB" id="A0AAD3E1M4"/>
<keyword evidence="1" id="KW-0732">Signal</keyword>
<evidence type="ECO:0008006" key="4">
    <source>
        <dbReference type="Google" id="ProtNLM"/>
    </source>
</evidence>
<feature type="signal peptide" evidence="1">
    <location>
        <begin position="1"/>
        <end position="20"/>
    </location>
</feature>
<protein>
    <recommendedName>
        <fullName evidence="4">Nucleotide-diphospho-sugar transferase domain-containing protein</fullName>
    </recommendedName>
</protein>
<comment type="caution">
    <text evidence="2">The sequence shown here is derived from an EMBL/GenBank/DDBJ whole genome shotgun (WGS) entry which is preliminary data.</text>
</comment>
<evidence type="ECO:0000313" key="3">
    <source>
        <dbReference type="Proteomes" id="UP001054857"/>
    </source>
</evidence>